<feature type="transmembrane region" description="Helical" evidence="1">
    <location>
        <begin position="46"/>
        <end position="65"/>
    </location>
</feature>
<accession>A0A1U7CTR2</accession>
<keyword evidence="1" id="KW-1133">Transmembrane helix</keyword>
<feature type="transmembrane region" description="Helical" evidence="1">
    <location>
        <begin position="85"/>
        <end position="106"/>
    </location>
</feature>
<sequence>MYTVQAYLAYLFISVTVTVWVARTLARNGRVFLIDTFHQNVEVADAVNNLLVVGFYLLNVGYVALALKYGDRPVDLAGAIETISTKVGCVLLFLGAMHFFNLYVFARMRRRALLKNQKPPVRAEQFITPDPAVVALD</sequence>
<keyword evidence="1" id="KW-0472">Membrane</keyword>
<gene>
    <name evidence="2" type="ORF">BSF38_03851</name>
</gene>
<dbReference type="RefSeq" id="WP_076348322.1">
    <property type="nucleotide sequence ID" value="NZ_CP019082.1"/>
</dbReference>
<evidence type="ECO:0000313" key="2">
    <source>
        <dbReference type="EMBL" id="APW62312.1"/>
    </source>
</evidence>
<dbReference type="STRING" id="1387353.BSF38_03851"/>
<proteinExistence type="predicted"/>
<organism evidence="2 3">
    <name type="scientific">Paludisphaera borealis</name>
    <dbReference type="NCBI Taxonomy" id="1387353"/>
    <lineage>
        <taxon>Bacteria</taxon>
        <taxon>Pseudomonadati</taxon>
        <taxon>Planctomycetota</taxon>
        <taxon>Planctomycetia</taxon>
        <taxon>Isosphaerales</taxon>
        <taxon>Isosphaeraceae</taxon>
        <taxon>Paludisphaera</taxon>
    </lineage>
</organism>
<evidence type="ECO:0000313" key="3">
    <source>
        <dbReference type="Proteomes" id="UP000186309"/>
    </source>
</evidence>
<evidence type="ECO:0000256" key="1">
    <source>
        <dbReference type="SAM" id="Phobius"/>
    </source>
</evidence>
<dbReference type="KEGG" id="pbor:BSF38_03851"/>
<dbReference type="OrthoDB" id="193443at2"/>
<name>A0A1U7CTR2_9BACT</name>
<reference evidence="3" key="1">
    <citation type="submission" date="2016-12" db="EMBL/GenBank/DDBJ databases">
        <title>Comparative genomics of four Isosphaeraceae planctomycetes: a common pool of plasmids and glycoside hydrolase genes.</title>
        <authorList>
            <person name="Ivanova A."/>
        </authorList>
    </citation>
    <scope>NUCLEOTIDE SEQUENCE [LARGE SCALE GENOMIC DNA]</scope>
    <source>
        <strain evidence="3">PX4</strain>
    </source>
</reference>
<feature type="transmembrane region" description="Helical" evidence="1">
    <location>
        <begin position="6"/>
        <end position="26"/>
    </location>
</feature>
<keyword evidence="1" id="KW-0812">Transmembrane</keyword>
<keyword evidence="3" id="KW-1185">Reference proteome</keyword>
<dbReference type="AlphaFoldDB" id="A0A1U7CTR2"/>
<dbReference type="Proteomes" id="UP000186309">
    <property type="component" value="Chromosome"/>
</dbReference>
<dbReference type="EMBL" id="CP019082">
    <property type="protein sequence ID" value="APW62312.1"/>
    <property type="molecule type" value="Genomic_DNA"/>
</dbReference>
<protein>
    <submittedName>
        <fullName evidence="2">Uncharacterized protein</fullName>
    </submittedName>
</protein>